<feature type="site" description="Important for catalytic activity" evidence="4">
    <location>
        <position position="150"/>
    </location>
</feature>
<keyword evidence="3" id="KW-0560">Oxidoreductase</keyword>
<evidence type="ECO:0000259" key="5">
    <source>
        <dbReference type="Pfam" id="PF00725"/>
    </source>
</evidence>
<evidence type="ECO:0000256" key="2">
    <source>
        <dbReference type="ARBA" id="ARBA00009463"/>
    </source>
</evidence>
<dbReference type="RefSeq" id="WP_092551169.1">
    <property type="nucleotide sequence ID" value="NZ_FNPZ01000001.1"/>
</dbReference>
<dbReference type="PANTHER" id="PTHR48075">
    <property type="entry name" value="3-HYDROXYACYL-COA DEHYDROGENASE FAMILY PROTEIN"/>
    <property type="match status" value="1"/>
</dbReference>
<dbReference type="Pfam" id="PF02737">
    <property type="entry name" value="3HCDH_N"/>
    <property type="match status" value="1"/>
</dbReference>
<dbReference type="Gene3D" id="3.40.50.720">
    <property type="entry name" value="NAD(P)-binding Rossmann-like Domain"/>
    <property type="match status" value="1"/>
</dbReference>
<dbReference type="OrthoDB" id="9771883at2"/>
<name>A0A1H3N0A0_9MICO</name>
<sequence length="293" mass="30456">MTGSADGTDDPAIPDVVGVAGGGRMGVGIAHAFLLAGASVIVLERDDEAASQARVGLLRAARASIDRGATPETFDALEARMSFTASADPLAGTGLVIEAVPEDLVLKLEVLARVEAVLPGDAWLASNTSSLSIDDIAATLDRPDRFCGLHFFNPVPASSLVEIVRGARSAPSLIEAARGWVAAIGKTPIVVKDSPGFASSRLGVVLALEAIRMLEEGVASADDIDTAMVLGYKFPVGPLHLTDLVGLDVRLGIADYLESTLGERFAAPALLREKVAEGKLGRKSGEGFFTWPE</sequence>
<gene>
    <name evidence="7" type="ORF">SAMN05216554_1634</name>
</gene>
<dbReference type="InterPro" id="IPR006176">
    <property type="entry name" value="3-OHacyl-CoA_DH_NAD-bd"/>
</dbReference>
<dbReference type="EMBL" id="FNPZ01000001">
    <property type="protein sequence ID" value="SDY82184.1"/>
    <property type="molecule type" value="Genomic_DNA"/>
</dbReference>
<evidence type="ECO:0000256" key="3">
    <source>
        <dbReference type="ARBA" id="ARBA00023002"/>
    </source>
</evidence>
<dbReference type="InterPro" id="IPR036291">
    <property type="entry name" value="NAD(P)-bd_dom_sf"/>
</dbReference>
<dbReference type="SUPFAM" id="SSF51735">
    <property type="entry name" value="NAD(P)-binding Rossmann-fold domains"/>
    <property type="match status" value="1"/>
</dbReference>
<dbReference type="SUPFAM" id="SSF48179">
    <property type="entry name" value="6-phosphogluconate dehydrogenase C-terminal domain-like"/>
    <property type="match status" value="1"/>
</dbReference>
<dbReference type="InterPro" id="IPR006108">
    <property type="entry name" value="3HC_DH_C"/>
</dbReference>
<dbReference type="PIRSF" id="PIRSF000105">
    <property type="entry name" value="HCDH"/>
    <property type="match status" value="1"/>
</dbReference>
<comment type="similarity">
    <text evidence="2">Belongs to the 3-hydroxyacyl-CoA dehydrogenase family.</text>
</comment>
<evidence type="ECO:0000313" key="8">
    <source>
        <dbReference type="Proteomes" id="UP000198891"/>
    </source>
</evidence>
<proteinExistence type="inferred from homology"/>
<dbReference type="GO" id="GO:0070403">
    <property type="term" value="F:NAD+ binding"/>
    <property type="evidence" value="ECO:0007669"/>
    <property type="project" value="InterPro"/>
</dbReference>
<accession>A0A1H3N0A0</accession>
<dbReference type="GO" id="GO:0006631">
    <property type="term" value="P:fatty acid metabolic process"/>
    <property type="evidence" value="ECO:0007669"/>
    <property type="project" value="InterPro"/>
</dbReference>
<dbReference type="InterPro" id="IPR022694">
    <property type="entry name" value="3-OHacyl-CoA_DH"/>
</dbReference>
<dbReference type="Proteomes" id="UP000198891">
    <property type="component" value="Unassembled WGS sequence"/>
</dbReference>
<feature type="domain" description="3-hydroxyacyl-CoA dehydrogenase C-terminal" evidence="5">
    <location>
        <begin position="196"/>
        <end position="291"/>
    </location>
</feature>
<evidence type="ECO:0000256" key="1">
    <source>
        <dbReference type="ARBA" id="ARBA00005086"/>
    </source>
</evidence>
<feature type="domain" description="3-hydroxyacyl-CoA dehydrogenase NAD binding" evidence="6">
    <location>
        <begin position="17"/>
        <end position="193"/>
    </location>
</feature>
<dbReference type="InterPro" id="IPR013328">
    <property type="entry name" value="6PGD_dom2"/>
</dbReference>
<reference evidence="7 8" key="1">
    <citation type="submission" date="2016-10" db="EMBL/GenBank/DDBJ databases">
        <authorList>
            <person name="de Groot N.N."/>
        </authorList>
    </citation>
    <scope>NUCLEOTIDE SEQUENCE [LARGE SCALE GENOMIC DNA]</scope>
    <source>
        <strain evidence="7 8">CGMCC 4.3491</strain>
    </source>
</reference>
<protein>
    <submittedName>
        <fullName evidence="7">3-hydroxybutyryl-CoA dehydrogenase</fullName>
    </submittedName>
</protein>
<dbReference type="GO" id="GO:0016616">
    <property type="term" value="F:oxidoreductase activity, acting on the CH-OH group of donors, NAD or NADP as acceptor"/>
    <property type="evidence" value="ECO:0007669"/>
    <property type="project" value="InterPro"/>
</dbReference>
<evidence type="ECO:0000313" key="7">
    <source>
        <dbReference type="EMBL" id="SDY82184.1"/>
    </source>
</evidence>
<evidence type="ECO:0000259" key="6">
    <source>
        <dbReference type="Pfam" id="PF02737"/>
    </source>
</evidence>
<dbReference type="PANTHER" id="PTHR48075:SF5">
    <property type="entry name" value="3-HYDROXYBUTYRYL-COA DEHYDROGENASE"/>
    <property type="match status" value="1"/>
</dbReference>
<dbReference type="Gene3D" id="1.10.1040.10">
    <property type="entry name" value="N-(1-d-carboxylethyl)-l-norvaline Dehydrogenase, domain 2"/>
    <property type="match status" value="1"/>
</dbReference>
<dbReference type="STRING" id="381665.SAMN05216554_1634"/>
<evidence type="ECO:0000256" key="4">
    <source>
        <dbReference type="PIRSR" id="PIRSR000105-1"/>
    </source>
</evidence>
<organism evidence="7 8">
    <name type="scientific">Herbiconiux ginsengi</name>
    <dbReference type="NCBI Taxonomy" id="381665"/>
    <lineage>
        <taxon>Bacteria</taxon>
        <taxon>Bacillati</taxon>
        <taxon>Actinomycetota</taxon>
        <taxon>Actinomycetes</taxon>
        <taxon>Micrococcales</taxon>
        <taxon>Microbacteriaceae</taxon>
        <taxon>Herbiconiux</taxon>
    </lineage>
</organism>
<dbReference type="InterPro" id="IPR008927">
    <property type="entry name" value="6-PGluconate_DH-like_C_sf"/>
</dbReference>
<dbReference type="Pfam" id="PF00725">
    <property type="entry name" value="3HCDH"/>
    <property type="match status" value="1"/>
</dbReference>
<dbReference type="AlphaFoldDB" id="A0A1H3N0A0"/>
<comment type="pathway">
    <text evidence="1">Lipid metabolism; butanoate metabolism.</text>
</comment>
<keyword evidence="8" id="KW-1185">Reference proteome</keyword>